<evidence type="ECO:0000256" key="2">
    <source>
        <dbReference type="ARBA" id="ARBA00022908"/>
    </source>
</evidence>
<keyword evidence="2" id="KW-0229">DNA integration</keyword>
<comment type="caution">
    <text evidence="8">The sequence shown here is derived from an EMBL/GenBank/DDBJ whole genome shotgun (WGS) entry which is preliminary data.</text>
</comment>
<dbReference type="PANTHER" id="PTHR30349">
    <property type="entry name" value="PHAGE INTEGRASE-RELATED"/>
    <property type="match status" value="1"/>
</dbReference>
<dbReference type="SUPFAM" id="SSF56349">
    <property type="entry name" value="DNA breaking-rejoining enzymes"/>
    <property type="match status" value="1"/>
</dbReference>
<dbReference type="InterPro" id="IPR050090">
    <property type="entry name" value="Tyrosine_recombinase_XerCD"/>
</dbReference>
<dbReference type="Gene3D" id="1.10.150.130">
    <property type="match status" value="1"/>
</dbReference>
<dbReference type="PROSITE" id="PS51900">
    <property type="entry name" value="CB"/>
    <property type="match status" value="1"/>
</dbReference>
<dbReference type="Pfam" id="PF14659">
    <property type="entry name" value="Phage_int_SAM_3"/>
    <property type="match status" value="1"/>
</dbReference>
<evidence type="ECO:0000313" key="8">
    <source>
        <dbReference type="EMBL" id="RGT59457.1"/>
    </source>
</evidence>
<dbReference type="Pfam" id="PF00589">
    <property type="entry name" value="Phage_integrase"/>
    <property type="match status" value="1"/>
</dbReference>
<dbReference type="Gene3D" id="1.10.443.10">
    <property type="entry name" value="Intergrase catalytic core"/>
    <property type="match status" value="1"/>
</dbReference>
<feature type="domain" description="Core-binding (CB)" evidence="7">
    <location>
        <begin position="66"/>
        <end position="144"/>
    </location>
</feature>
<dbReference type="GO" id="GO:0003677">
    <property type="term" value="F:DNA binding"/>
    <property type="evidence" value="ECO:0007669"/>
    <property type="project" value="UniProtKB-UniRule"/>
</dbReference>
<gene>
    <name evidence="8" type="ORF">DWX18_09470</name>
</gene>
<accession>A0A412PL67</accession>
<dbReference type="Proteomes" id="UP000284046">
    <property type="component" value="Unassembled WGS sequence"/>
</dbReference>
<evidence type="ECO:0000313" key="9">
    <source>
        <dbReference type="Proteomes" id="UP000284046"/>
    </source>
</evidence>
<evidence type="ECO:0000256" key="1">
    <source>
        <dbReference type="ARBA" id="ARBA00008857"/>
    </source>
</evidence>
<feature type="domain" description="Tyr recombinase" evidence="6">
    <location>
        <begin position="172"/>
        <end position="373"/>
    </location>
</feature>
<dbReference type="InterPro" id="IPR010998">
    <property type="entry name" value="Integrase_recombinase_N"/>
</dbReference>
<evidence type="ECO:0000256" key="5">
    <source>
        <dbReference type="PROSITE-ProRule" id="PRU01248"/>
    </source>
</evidence>
<dbReference type="CDD" id="cd01189">
    <property type="entry name" value="INT_ICEBs1_C_like"/>
    <property type="match status" value="1"/>
</dbReference>
<comment type="similarity">
    <text evidence="1">Belongs to the 'phage' integrase family.</text>
</comment>
<reference evidence="8 9" key="1">
    <citation type="submission" date="2018-08" db="EMBL/GenBank/DDBJ databases">
        <title>A genome reference for cultivated species of the human gut microbiota.</title>
        <authorList>
            <person name="Zou Y."/>
            <person name="Xue W."/>
            <person name="Luo G."/>
        </authorList>
    </citation>
    <scope>NUCLEOTIDE SEQUENCE [LARGE SCALE GENOMIC DNA]</scope>
    <source>
        <strain evidence="8 9">AF18-38</strain>
    </source>
</reference>
<evidence type="ECO:0000259" key="6">
    <source>
        <dbReference type="PROSITE" id="PS51898"/>
    </source>
</evidence>
<dbReference type="Pfam" id="PF14657">
    <property type="entry name" value="Arm-DNA-bind_4"/>
    <property type="match status" value="1"/>
</dbReference>
<dbReference type="PROSITE" id="PS51898">
    <property type="entry name" value="TYR_RECOMBINASE"/>
    <property type="match status" value="1"/>
</dbReference>
<dbReference type="RefSeq" id="WP_118138913.1">
    <property type="nucleotide sequence ID" value="NZ_JAPAHZ010000001.1"/>
</dbReference>
<keyword evidence="4" id="KW-0233">DNA recombination</keyword>
<name>A0A412PL67_STRAP</name>
<dbReference type="GO" id="GO:0006310">
    <property type="term" value="P:DNA recombination"/>
    <property type="evidence" value="ECO:0007669"/>
    <property type="project" value="UniProtKB-KW"/>
</dbReference>
<evidence type="ECO:0000256" key="4">
    <source>
        <dbReference type="ARBA" id="ARBA00023172"/>
    </source>
</evidence>
<dbReference type="InterPro" id="IPR004107">
    <property type="entry name" value="Integrase_SAM-like_N"/>
</dbReference>
<dbReference type="InterPro" id="IPR011010">
    <property type="entry name" value="DNA_brk_join_enz"/>
</dbReference>
<dbReference type="InterPro" id="IPR044068">
    <property type="entry name" value="CB"/>
</dbReference>
<dbReference type="EMBL" id="QRWZ01000017">
    <property type="protein sequence ID" value="RGT59457.1"/>
    <property type="molecule type" value="Genomic_DNA"/>
</dbReference>
<dbReference type="PANTHER" id="PTHR30349:SF64">
    <property type="entry name" value="PROPHAGE INTEGRASE INTD-RELATED"/>
    <property type="match status" value="1"/>
</dbReference>
<dbReference type="AlphaFoldDB" id="A0A412PL67"/>
<dbReference type="InterPro" id="IPR002104">
    <property type="entry name" value="Integrase_catalytic"/>
</dbReference>
<organism evidence="8 9">
    <name type="scientific">Streptococcus anginosus</name>
    <dbReference type="NCBI Taxonomy" id="1328"/>
    <lineage>
        <taxon>Bacteria</taxon>
        <taxon>Bacillati</taxon>
        <taxon>Bacillota</taxon>
        <taxon>Bacilli</taxon>
        <taxon>Lactobacillales</taxon>
        <taxon>Streptococcaceae</taxon>
        <taxon>Streptococcus</taxon>
        <taxon>Streptococcus anginosus group</taxon>
    </lineage>
</organism>
<dbReference type="InterPro" id="IPR013762">
    <property type="entry name" value="Integrase-like_cat_sf"/>
</dbReference>
<dbReference type="InterPro" id="IPR028259">
    <property type="entry name" value="AP2-like_int_N"/>
</dbReference>
<evidence type="ECO:0000259" key="7">
    <source>
        <dbReference type="PROSITE" id="PS51900"/>
    </source>
</evidence>
<evidence type="ECO:0000256" key="3">
    <source>
        <dbReference type="ARBA" id="ARBA00023125"/>
    </source>
</evidence>
<dbReference type="GO" id="GO:0015074">
    <property type="term" value="P:DNA integration"/>
    <property type="evidence" value="ECO:0007669"/>
    <property type="project" value="UniProtKB-KW"/>
</dbReference>
<protein>
    <submittedName>
        <fullName evidence="8">Site-specific integrase</fullName>
    </submittedName>
</protein>
<sequence length="385" mass="45782">MIKKYTTANGETRYILKAYLGIDPLTGKQRRTTRRGFKSERAARQAEALLRFQTEEQKFTKIYQDYTFEEIAEMWMDSYKSTVKPTTLATAKYMLKTVIKYFDSMKIKNITVLICQNNVQKIQDKYKSSSLLFSVIKRIFKYAYHLEIIRENPMDKVIIPRKKYTEENQEEQLDNFYTRTELLEFLNKCQNSRSPFNVTFFHVLGYTGLRKGEALGLKWKDIDFQNKTLKVARTAAKVDGKQFCQSPKTKKSRRTISIDDHTISLLKTWKIHQMKRFMAHGVRFEGDEQYIFTNRDCKWYSYNHIFNLNNVLAKRFNMRRITIHGFRHTHCSLLFESGATIKEVQERLGHSNIKTTMEIYAHVTKERHEQVANRFNEYMSERKEA</sequence>
<proteinExistence type="inferred from homology"/>
<keyword evidence="3 5" id="KW-0238">DNA-binding</keyword>